<evidence type="ECO:0000313" key="3">
    <source>
        <dbReference type="EMBL" id="OKL49994.1"/>
    </source>
</evidence>
<protein>
    <recommendedName>
        <fullName evidence="5">WYL domain-containing protein</fullName>
    </recommendedName>
</protein>
<dbReference type="EMBL" id="MPDM01000003">
    <property type="protein sequence ID" value="OKL49994.1"/>
    <property type="molecule type" value="Genomic_DNA"/>
</dbReference>
<evidence type="ECO:0008006" key="5">
    <source>
        <dbReference type="Google" id="ProtNLM"/>
    </source>
</evidence>
<dbReference type="Pfam" id="PF13280">
    <property type="entry name" value="WYL"/>
    <property type="match status" value="1"/>
</dbReference>
<feature type="domain" description="WYL" evidence="1">
    <location>
        <begin position="158"/>
        <end position="220"/>
    </location>
</feature>
<dbReference type="PANTHER" id="PTHR34580:SF1">
    <property type="entry name" value="PROTEIN PAFC"/>
    <property type="match status" value="1"/>
</dbReference>
<evidence type="ECO:0000313" key="4">
    <source>
        <dbReference type="Proteomes" id="UP000186465"/>
    </source>
</evidence>
<dbReference type="AlphaFoldDB" id="A0A1Q5PQZ8"/>
<dbReference type="PANTHER" id="PTHR34580">
    <property type="match status" value="1"/>
</dbReference>
<sequence>MRTDSLTALTQRLAFLSYVEKNPGVSIETAAQSFCVSTAEIRKWVDTLWTVGYRRFGEREALPNHMIDFDGSAYEAGELLLTSSQNAAVPLSLAPDDADLVLSLLITLYPFAVIPQEIAASLTVKLAQIAPSERTVRAVKLNEAEQQQLAQVLTVRGIIAEAISSNRRVEVHYTDAGHKHSVRELSPVKVDWSGPAPILLAWCHTRQGVRRLRLDRISDVMLLGQPRSHVKRAQREGFSISADEEAIVTLVSPAPFALESLGWPETKLVSEGKIQVRVPVADYAWLTRWLLVHSESVLDIQPDKVKAKVLELIPEQASE</sequence>
<proteinExistence type="predicted"/>
<organism evidence="3 4">
    <name type="scientific">Boudabousia marimammalium</name>
    <dbReference type="NCBI Taxonomy" id="156892"/>
    <lineage>
        <taxon>Bacteria</taxon>
        <taxon>Bacillati</taxon>
        <taxon>Actinomycetota</taxon>
        <taxon>Actinomycetes</taxon>
        <taxon>Actinomycetales</taxon>
        <taxon>Actinomycetaceae</taxon>
        <taxon>Boudabousia</taxon>
    </lineage>
</organism>
<evidence type="ECO:0000259" key="2">
    <source>
        <dbReference type="Pfam" id="PF19187"/>
    </source>
</evidence>
<dbReference type="InterPro" id="IPR043839">
    <property type="entry name" value="PafC_HTH"/>
</dbReference>
<dbReference type="InterPro" id="IPR026881">
    <property type="entry name" value="WYL_dom"/>
</dbReference>
<comment type="caution">
    <text evidence="3">The sequence shown here is derived from an EMBL/GenBank/DDBJ whole genome shotgun (WGS) entry which is preliminary data.</text>
</comment>
<dbReference type="STRING" id="156892.BM477_03620"/>
<gene>
    <name evidence="3" type="ORF">BM477_03620</name>
</gene>
<dbReference type="Proteomes" id="UP000186465">
    <property type="component" value="Unassembled WGS sequence"/>
</dbReference>
<dbReference type="InterPro" id="IPR028349">
    <property type="entry name" value="PafC-like"/>
</dbReference>
<keyword evidence="4" id="KW-1185">Reference proteome</keyword>
<feature type="domain" description="PafC HTH" evidence="2">
    <location>
        <begin position="9"/>
        <end position="125"/>
    </location>
</feature>
<dbReference type="Pfam" id="PF19187">
    <property type="entry name" value="HTH_PafC"/>
    <property type="match status" value="1"/>
</dbReference>
<name>A0A1Q5PQZ8_9ACTO</name>
<dbReference type="InterPro" id="IPR051534">
    <property type="entry name" value="CBASS_pafABC_assoc_protein"/>
</dbReference>
<dbReference type="PROSITE" id="PS52050">
    <property type="entry name" value="WYL"/>
    <property type="match status" value="1"/>
</dbReference>
<evidence type="ECO:0000259" key="1">
    <source>
        <dbReference type="Pfam" id="PF13280"/>
    </source>
</evidence>
<dbReference type="PIRSF" id="PIRSF016838">
    <property type="entry name" value="PafC"/>
    <property type="match status" value="1"/>
</dbReference>
<reference evidence="4" key="1">
    <citation type="submission" date="2016-11" db="EMBL/GenBank/DDBJ databases">
        <title>Actinomyces gypaetusis sp. nov. isolated from Gypaetus barbatus in Qinghai Tibet Plateau China.</title>
        <authorList>
            <person name="Meng X."/>
        </authorList>
    </citation>
    <scope>NUCLEOTIDE SEQUENCE [LARGE SCALE GENOMIC DNA]</scope>
    <source>
        <strain evidence="4">DSM 15383</strain>
    </source>
</reference>
<accession>A0A1Q5PQZ8</accession>